<evidence type="ECO:0000313" key="2">
    <source>
        <dbReference type="Proteomes" id="UP000233750"/>
    </source>
</evidence>
<accession>A0A2N3X264</accession>
<name>A0A2N3X264_9PSEU</name>
<dbReference type="AlphaFoldDB" id="A0A2N3X264"/>
<reference evidence="1 2" key="1">
    <citation type="submission" date="2017-12" db="EMBL/GenBank/DDBJ databases">
        <title>Sequencing the genomes of 1000 Actinobacteria strains.</title>
        <authorList>
            <person name="Klenk H.-P."/>
        </authorList>
    </citation>
    <scope>NUCLEOTIDE SEQUENCE [LARGE SCALE GENOMIC DNA]</scope>
    <source>
        <strain evidence="1 2">DSM 45165</strain>
    </source>
</reference>
<gene>
    <name evidence="1" type="ORF">ATK30_0299</name>
</gene>
<comment type="caution">
    <text evidence="1">The sequence shown here is derived from an EMBL/GenBank/DDBJ whole genome shotgun (WGS) entry which is preliminary data.</text>
</comment>
<evidence type="ECO:0000313" key="1">
    <source>
        <dbReference type="EMBL" id="PKW00211.1"/>
    </source>
</evidence>
<dbReference type="Proteomes" id="UP000233750">
    <property type="component" value="Unassembled WGS sequence"/>
</dbReference>
<dbReference type="EMBL" id="PJMY01000001">
    <property type="protein sequence ID" value="PKW00211.1"/>
    <property type="molecule type" value="Genomic_DNA"/>
</dbReference>
<organism evidence="1 2">
    <name type="scientific">Amycolatopsis echigonensis</name>
    <dbReference type="NCBI Taxonomy" id="2576905"/>
    <lineage>
        <taxon>Bacteria</taxon>
        <taxon>Bacillati</taxon>
        <taxon>Actinomycetota</taxon>
        <taxon>Actinomycetes</taxon>
        <taxon>Pseudonocardiales</taxon>
        <taxon>Pseudonocardiaceae</taxon>
        <taxon>Amycolatopsis</taxon>
    </lineage>
</organism>
<sequence length="64" mass="6470">MTLLGVSRLVKGVREASIEDSGVTGGFGSGVREAVEALEDLFGAVGENSRDLAEIPGAQGCFSG</sequence>
<proteinExistence type="predicted"/>
<keyword evidence="2" id="KW-1185">Reference proteome</keyword>
<protein>
    <submittedName>
        <fullName evidence="1">Uncharacterized protein</fullName>
    </submittedName>
</protein>